<gene>
    <name evidence="1" type="ORF">AERYTH_15195</name>
</gene>
<name>A0A0U4CTH6_9ACTN</name>
<dbReference type="OrthoDB" id="3812886at2"/>
<sequence length="309" mass="34204">MGIFSRRTADRPEPMDEALTFLTVSDADRVRALLHHAFGEHGLEVTTHADHAVDAEGRQFGFWNVAATCADVDRRDWPAAVQDHVRRILESFDEEDPFEGADPDDQRRRTYARLLPADALPDLDAFPHRELAPGIIEVLALDLPTTLSIYNHENARTAGGWELLHQAGLENLRALPTEQVELVDAHDGGAFHVLLGDSVHTASRALLLPELPAGVDDAAPTDLGWLMSVPHRHQLCWHVVRDATVVSVVNSMARFTALGYSDGVGQVSPHLYWWNGSAYVQLTRFDDEGTMSIHVDSDFADVLQRAMGD</sequence>
<reference evidence="1 2" key="1">
    <citation type="journal article" date="1991" name="Int. J. Syst. Bacteriol.">
        <title>Description of the erythromycin-producing bacterium Arthrobacter sp. strain NRRL B-3381 as Aeromicrobium erythreum gen. nov., sp. nov.</title>
        <authorList>
            <person name="Miller E.S."/>
            <person name="Woese C.R."/>
            <person name="Brenner S."/>
        </authorList>
    </citation>
    <scope>NUCLEOTIDE SEQUENCE [LARGE SCALE GENOMIC DNA]</scope>
    <source>
        <strain evidence="1 2">AR18</strain>
    </source>
</reference>
<accession>A0A0U4CTH6</accession>
<dbReference type="KEGG" id="aer:AERYTH_15195"/>
<dbReference type="EMBL" id="CP011502">
    <property type="protein sequence ID" value="ALX05948.1"/>
    <property type="molecule type" value="Genomic_DNA"/>
</dbReference>
<organism evidence="1 2">
    <name type="scientific">Aeromicrobium erythreum</name>
    <dbReference type="NCBI Taxonomy" id="2041"/>
    <lineage>
        <taxon>Bacteria</taxon>
        <taxon>Bacillati</taxon>
        <taxon>Actinomycetota</taxon>
        <taxon>Actinomycetes</taxon>
        <taxon>Propionibacteriales</taxon>
        <taxon>Nocardioidaceae</taxon>
        <taxon>Aeromicrobium</taxon>
    </lineage>
</organism>
<evidence type="ECO:0000313" key="1">
    <source>
        <dbReference type="EMBL" id="ALX05948.1"/>
    </source>
</evidence>
<proteinExistence type="predicted"/>
<dbReference type="Proteomes" id="UP000067689">
    <property type="component" value="Chromosome"/>
</dbReference>
<dbReference type="PATRIC" id="fig|2041.4.peg.3175"/>
<dbReference type="RefSeq" id="WP_067860420.1">
    <property type="nucleotide sequence ID" value="NZ_CP011502.1"/>
</dbReference>
<protein>
    <submittedName>
        <fullName evidence="1">Uncharacterized protein</fullName>
    </submittedName>
</protein>
<evidence type="ECO:0000313" key="2">
    <source>
        <dbReference type="Proteomes" id="UP000067689"/>
    </source>
</evidence>
<keyword evidence="2" id="KW-1185">Reference proteome</keyword>
<dbReference type="AlphaFoldDB" id="A0A0U4CTH6"/>